<keyword evidence="6" id="KW-0539">Nucleus</keyword>
<name>A0ABR0KLI2_9EURO</name>
<evidence type="ECO:0000256" key="4">
    <source>
        <dbReference type="ARBA" id="ARBA00023125"/>
    </source>
</evidence>
<comment type="caution">
    <text evidence="8">The sequence shown here is derived from an EMBL/GenBank/DDBJ whole genome shotgun (WGS) entry which is preliminary data.</text>
</comment>
<keyword evidence="9" id="KW-1185">Reference proteome</keyword>
<dbReference type="InterPro" id="IPR036864">
    <property type="entry name" value="Zn2-C6_fun-type_DNA-bd_sf"/>
</dbReference>
<dbReference type="Gene3D" id="4.10.240.10">
    <property type="entry name" value="Zn(2)-C6 fungal-type DNA-binding domain"/>
    <property type="match status" value="1"/>
</dbReference>
<evidence type="ECO:0000313" key="8">
    <source>
        <dbReference type="EMBL" id="KAK5098488.1"/>
    </source>
</evidence>
<dbReference type="InterPro" id="IPR001138">
    <property type="entry name" value="Zn2Cys6_DnaBD"/>
</dbReference>
<dbReference type="InterPro" id="IPR052360">
    <property type="entry name" value="Transcr_Regulatory_Proteins"/>
</dbReference>
<keyword evidence="5" id="KW-0804">Transcription</keyword>
<dbReference type="Pfam" id="PF00172">
    <property type="entry name" value="Zn_clus"/>
    <property type="match status" value="1"/>
</dbReference>
<organism evidence="8 9">
    <name type="scientific">Lithohypha guttulata</name>
    <dbReference type="NCBI Taxonomy" id="1690604"/>
    <lineage>
        <taxon>Eukaryota</taxon>
        <taxon>Fungi</taxon>
        <taxon>Dikarya</taxon>
        <taxon>Ascomycota</taxon>
        <taxon>Pezizomycotina</taxon>
        <taxon>Eurotiomycetes</taxon>
        <taxon>Chaetothyriomycetidae</taxon>
        <taxon>Chaetothyriales</taxon>
        <taxon>Trichomeriaceae</taxon>
        <taxon>Lithohypha</taxon>
    </lineage>
</organism>
<evidence type="ECO:0000256" key="6">
    <source>
        <dbReference type="ARBA" id="ARBA00023242"/>
    </source>
</evidence>
<protein>
    <recommendedName>
        <fullName evidence="7">Zn(2)-C6 fungal-type domain-containing protein</fullName>
    </recommendedName>
</protein>
<dbReference type="PROSITE" id="PS00463">
    <property type="entry name" value="ZN2_CY6_FUNGAL_1"/>
    <property type="match status" value="1"/>
</dbReference>
<evidence type="ECO:0000313" key="9">
    <source>
        <dbReference type="Proteomes" id="UP001345013"/>
    </source>
</evidence>
<dbReference type="PANTHER" id="PTHR36206">
    <property type="entry name" value="ASPERCRYPTIN BIOSYNTHESIS CLUSTER-SPECIFIC TRANSCRIPTION REGULATOR ATNN-RELATED"/>
    <property type="match status" value="1"/>
</dbReference>
<feature type="domain" description="Zn(2)-C6 fungal-type" evidence="7">
    <location>
        <begin position="13"/>
        <end position="41"/>
    </location>
</feature>
<dbReference type="CDD" id="cd00067">
    <property type="entry name" value="GAL4"/>
    <property type="match status" value="1"/>
</dbReference>
<evidence type="ECO:0000256" key="2">
    <source>
        <dbReference type="ARBA" id="ARBA00022833"/>
    </source>
</evidence>
<dbReference type="Proteomes" id="UP001345013">
    <property type="component" value="Unassembled WGS sequence"/>
</dbReference>
<evidence type="ECO:0000256" key="1">
    <source>
        <dbReference type="ARBA" id="ARBA00022723"/>
    </source>
</evidence>
<proteinExistence type="predicted"/>
<gene>
    <name evidence="8" type="ORF">LTR24_001807</name>
</gene>
<keyword evidence="1" id="KW-0479">Metal-binding</keyword>
<dbReference type="PROSITE" id="PS50048">
    <property type="entry name" value="ZN2_CY6_FUNGAL_2"/>
    <property type="match status" value="1"/>
</dbReference>
<evidence type="ECO:0000259" key="7">
    <source>
        <dbReference type="PROSITE" id="PS50048"/>
    </source>
</evidence>
<dbReference type="PANTHER" id="PTHR36206:SF16">
    <property type="entry name" value="TRANSCRIPTION FACTOR DOMAIN-CONTAINING PROTEIN-RELATED"/>
    <property type="match status" value="1"/>
</dbReference>
<keyword evidence="2" id="KW-0862">Zinc</keyword>
<dbReference type="SMART" id="SM00066">
    <property type="entry name" value="GAL4"/>
    <property type="match status" value="1"/>
</dbReference>
<evidence type="ECO:0000256" key="3">
    <source>
        <dbReference type="ARBA" id="ARBA00023015"/>
    </source>
</evidence>
<sequence>MLYPARRKKVRSGCKTCKVRKVKCDEARPNCSRCQSTGRMCEGYGVWGGGTLQADSKCPPGHVSITSLHAGQKILSAVGHTHCKPESLHPPQRLATTSPSLFPLAINEKGCFEWYMCRSSKKLPGAFRSDFWTTLLIQASTIESTILHATLALSSAHKEEVQGLTSESEHEQTLFTVQQYSKAIGRLQSRLFDMRTTLIACALFMNMEFLRGHYTSGLMHLERGLKLLQTARGMSTYVDGWIITIFTRMLVQAKLLGQLQDFHCAGLFECSSDRAICTFRSPHHARRSLEHIMLRIFDHSKDQDCAMLLEIQDDLQMWLEVHQHTVQLKDHVLDSIAYHILHLYYRMAVIMANALQDSSEMRYDHHHSGFLKIVLSSIETYKISHDPELPRHHDPEASSPNSILDIGWIVPLYFTAVKCRNHRIRHQAVRLLESAIHKEGIWNAILAVAVAREVIHIEEGDFYVGEPDNFDKGSVPWETDLATPSLPNEFRLSKVDIVLPADRNGTLFLTCHRQGWVIRKEYDVRSKQWSGAGPHHDHPNTIAHSMRLEAGAMQLC</sequence>
<reference evidence="8 9" key="1">
    <citation type="submission" date="2023-08" db="EMBL/GenBank/DDBJ databases">
        <title>Black Yeasts Isolated from many extreme environments.</title>
        <authorList>
            <person name="Coleine C."/>
            <person name="Stajich J.E."/>
            <person name="Selbmann L."/>
        </authorList>
    </citation>
    <scope>NUCLEOTIDE SEQUENCE [LARGE SCALE GENOMIC DNA]</scope>
    <source>
        <strain evidence="8 9">CCFEE 5885</strain>
    </source>
</reference>
<dbReference type="SUPFAM" id="SSF57701">
    <property type="entry name" value="Zn2/Cys6 DNA-binding domain"/>
    <property type="match status" value="1"/>
</dbReference>
<keyword evidence="4" id="KW-0238">DNA-binding</keyword>
<accession>A0ABR0KLI2</accession>
<dbReference type="EMBL" id="JAVRRG010000014">
    <property type="protein sequence ID" value="KAK5098488.1"/>
    <property type="molecule type" value="Genomic_DNA"/>
</dbReference>
<evidence type="ECO:0000256" key="5">
    <source>
        <dbReference type="ARBA" id="ARBA00023163"/>
    </source>
</evidence>
<keyword evidence="3" id="KW-0805">Transcription regulation</keyword>